<accession>A0AAE7TF62</accession>
<dbReference type="Proteomes" id="UP000594015">
    <property type="component" value="Chromosome"/>
</dbReference>
<gene>
    <name evidence="1" type="ORF">WN72_11205</name>
</gene>
<evidence type="ECO:0000313" key="2">
    <source>
        <dbReference type="Proteomes" id="UP000594015"/>
    </source>
</evidence>
<dbReference type="EMBL" id="CP030050">
    <property type="protein sequence ID" value="QOZ66817.1"/>
    <property type="molecule type" value="Genomic_DNA"/>
</dbReference>
<protein>
    <submittedName>
        <fullName evidence="1">Uncharacterized protein</fullName>
    </submittedName>
</protein>
<proteinExistence type="predicted"/>
<dbReference type="KEGG" id="barh:WN72_11205"/>
<sequence>MKRPIDHLRDSAMSMEVGPPGGRITEMVKIGERLHTVKTDSIYRIMLADEIDPGRTNINVPNSQQKVLDYGSDSPLVAKTLLTAKQLFEKGFLDPDFESTKAIELSFECLKNLAAMFDLAAEFSRQDDDVESRLAELQIKGCSLALPSAPNVEPRCKEFIQRADHALQALFAIASMFYGSKFKGWFEGLAEEISRKHKGDTQYVGLTADVANFCKSIRTTRNCVEHRKPNEHVEVSDFSLTPNNEVVPPTIAVHHPKFTQPRMPISAYTSQVTEHIADTFEILIAFMCSRNIDASVKIPVQVVELPENQRSHKLVKYSYGMDGGKQIIPVS</sequence>
<reference evidence="1 2" key="1">
    <citation type="submission" date="2018-06" db="EMBL/GenBank/DDBJ databases">
        <title>Comparative genomics of Bradyrhizobium nodulating Arachidis hypogaea.</title>
        <authorList>
            <person name="Li Y."/>
        </authorList>
    </citation>
    <scope>NUCLEOTIDE SEQUENCE [LARGE SCALE GENOMIC DNA]</scope>
    <source>
        <strain evidence="1 2">CCBAU 051107</strain>
    </source>
</reference>
<evidence type="ECO:0000313" key="1">
    <source>
        <dbReference type="EMBL" id="QOZ66817.1"/>
    </source>
</evidence>
<name>A0AAE7TF62_9BRAD</name>
<dbReference type="AlphaFoldDB" id="A0AAE7TF62"/>
<organism evidence="1 2">
    <name type="scientific">Bradyrhizobium arachidis</name>
    <dbReference type="NCBI Taxonomy" id="858423"/>
    <lineage>
        <taxon>Bacteria</taxon>
        <taxon>Pseudomonadati</taxon>
        <taxon>Pseudomonadota</taxon>
        <taxon>Alphaproteobacteria</taxon>
        <taxon>Hyphomicrobiales</taxon>
        <taxon>Nitrobacteraceae</taxon>
        <taxon>Bradyrhizobium</taxon>
    </lineage>
</organism>